<feature type="compositionally biased region" description="Low complexity" evidence="7">
    <location>
        <begin position="126"/>
        <end position="136"/>
    </location>
</feature>
<keyword evidence="9" id="KW-1185">Reference proteome</keyword>
<evidence type="ECO:0000256" key="4">
    <source>
        <dbReference type="ARBA" id="ARBA00022737"/>
    </source>
</evidence>
<feature type="region of interest" description="Disordered" evidence="7">
    <location>
        <begin position="1481"/>
        <end position="1507"/>
    </location>
</feature>
<dbReference type="SUPFAM" id="SSF117281">
    <property type="entry name" value="Kelch motif"/>
    <property type="match status" value="1"/>
</dbReference>
<sequence length="1507" mass="167605">MSFFSRKKHNQSQPPNVTVAQLPSQALAQLSSNNQPGSLRGDNSLSDVDMPPPTGRPRNGSLPSAGLQVVNPSPAQPPPQQQYSQPPQRPQQPPQQPPQQQQQPQPQPQPQLQPQLQPQPQPQPPQQLQQPSQQQPPQRPPAYPWSYRRLNLLPPTLKPTRGDDASAPTAPAPTTPSPSPFPRYGHALPATATSSGDLYIFGGLVRESARNDLYLYSTKESAATMLQCGGEVPSPRVGHASSLISNVLIVWGGDTKTDASSRGNEPHDDGLYLLNLVSRDWTRVTVHGQAPIGRYGHAVSIVGTTFFVVGGQVDGLFLNDLWAFDLNTLRTRATWELFEPASQERPAPRTGHICVPYQDRLIIFGGTDGQYHYNDIWSFDLKARKWAELQCIGHIPSPREGHAAAIVDDVIYVFGGRGVDGKDLGDLAAFKISKQRWFRFENMGPTPSGRSGHAMAAMGTKVFVLGGESFVPFKADDSDLIYVLESKHIKYPPPDAPIPERKGSIPQGNPAPQTNGRPMSPPDTTAPQTEDSRRAISPTTSVRSNGIVQQAFGANNKGKTPMRPRREDESTEGSMEAGTADSHSQTHSQRDRAMSPDQLRQQQAANRAMSPQSGAASRTVSPNGELHEARRQPNLVGVSMGMNGSGAAGRGSPAMSAVTGRMSPATMNIAGRASPIVNYSTLQQNGSSPALNGGFPRGGNGSVGSVAADLVKDLKAKDMELDGLKRQMSWMKEALSKATKAGYVLSDRQATPDLIVGGVGGLEGSDNDRAELLFKFKQFRAEVQAAMAEQAKQASERIAEAELFKSSASQEAAYYRSKLAALEANNEAEVSRIERDRIAYLEQSMTNLMSERWTQDRKLGELNDSLALQTSLYQQSEVRVDDALKRADMMEEAHKRTVQSYTELQEKYRVIELKHREHGDRYVAQSSILEQKDADEVTLRSQVEELTRARDQHIRALEQARDALHAASGRAEEVDAQYQRAQEQIKELEQTVAEMKGEIETLTSEADTARARLTDVELSWAKSREEADALRAFTTGSLGQLLDTHRDMKTDEDRIVRGYDAKVQALEAEAQNLRSRLKEADDKADDAHRQWEEEKRRVLEQKTEQVSLRALVVNLRGQLSSALSDAGKLRKDLSERDMSLQEKVRDALAANMKLHTLRNYLNENGLSVDEDELRSSSRSHASPSPVVLDLETKLAEKTRLHENAERELTQVLRRTRDAETQVNMLKSELDRVRSNSRNELGDGDTDLRVQEVERKLAEAEQNHAAQIRQMEEDYRLAVHYVKGTEKMMRKMREELNKQKSVNTQLSADLEIARSGRPMRSVNGRTTPSEDELSRQLIEAQRQAQRLHSENKELRSRVEALEKDIELLRDKLVVSQRESDDRLSQVEELQHDVERLKESLVIARGGHSETLLEKLNNENADLRRENEQLSHKIELLLDVDRPDFGNRPISGISGQRTSMSDSDHALAYEHFSSELDDWQRHMAASSSLSHRRQLSELENDSNPLTPRP</sequence>
<feature type="compositionally biased region" description="Polar residues" evidence="7">
    <location>
        <begin position="598"/>
        <end position="622"/>
    </location>
</feature>
<feature type="compositionally biased region" description="Pro residues" evidence="7">
    <location>
        <begin position="87"/>
        <end position="97"/>
    </location>
</feature>
<feature type="coiled-coil region" evidence="6">
    <location>
        <begin position="943"/>
        <end position="1012"/>
    </location>
</feature>
<accession>A0A8H5D452</accession>
<dbReference type="FunFam" id="2.120.10.80:FF:000049">
    <property type="entry name" value="Cell polarity protein (Tea1)"/>
    <property type="match status" value="1"/>
</dbReference>
<dbReference type="PANTHER" id="PTHR23244">
    <property type="entry name" value="KELCH REPEAT DOMAIN"/>
    <property type="match status" value="1"/>
</dbReference>
<evidence type="ECO:0008006" key="10">
    <source>
        <dbReference type="Google" id="ProtNLM"/>
    </source>
</evidence>
<organism evidence="8 9">
    <name type="scientific">Leucocoprinus leucothites</name>
    <dbReference type="NCBI Taxonomy" id="201217"/>
    <lineage>
        <taxon>Eukaryota</taxon>
        <taxon>Fungi</taxon>
        <taxon>Dikarya</taxon>
        <taxon>Basidiomycota</taxon>
        <taxon>Agaricomycotina</taxon>
        <taxon>Agaricomycetes</taxon>
        <taxon>Agaricomycetidae</taxon>
        <taxon>Agaricales</taxon>
        <taxon>Agaricineae</taxon>
        <taxon>Agaricaceae</taxon>
        <taxon>Leucocoprinus</taxon>
    </lineage>
</organism>
<feature type="region of interest" description="Disordered" evidence="7">
    <location>
        <begin position="1"/>
        <end position="185"/>
    </location>
</feature>
<keyword evidence="3" id="KW-0963">Cytoplasm</keyword>
<dbReference type="Pfam" id="PF24681">
    <property type="entry name" value="Kelch_KLHDC2_KLHL20_DRC7"/>
    <property type="match status" value="1"/>
</dbReference>
<dbReference type="Gene3D" id="2.120.10.80">
    <property type="entry name" value="Kelch-type beta propeller"/>
    <property type="match status" value="2"/>
</dbReference>
<evidence type="ECO:0000256" key="2">
    <source>
        <dbReference type="ARBA" id="ARBA00022441"/>
    </source>
</evidence>
<dbReference type="GO" id="GO:0061245">
    <property type="term" value="P:establishment or maintenance of bipolar cell polarity"/>
    <property type="evidence" value="ECO:0007669"/>
    <property type="project" value="TreeGrafter"/>
</dbReference>
<dbReference type="Proteomes" id="UP000559027">
    <property type="component" value="Unassembled WGS sequence"/>
</dbReference>
<evidence type="ECO:0000313" key="9">
    <source>
        <dbReference type="Proteomes" id="UP000559027"/>
    </source>
</evidence>
<gene>
    <name evidence="8" type="ORF">D9756_006045</name>
</gene>
<feature type="coiled-coil region" evidence="6">
    <location>
        <begin position="1187"/>
        <end position="1377"/>
    </location>
</feature>
<feature type="compositionally biased region" description="Pro residues" evidence="7">
    <location>
        <begin position="105"/>
        <end position="125"/>
    </location>
</feature>
<dbReference type="OrthoDB" id="45365at2759"/>
<dbReference type="PANTHER" id="PTHR23244:SF456">
    <property type="entry name" value="MULTIPLE EPIDERMAL GROWTH FACTOR-LIKE DOMAINS PROTEIN 8"/>
    <property type="match status" value="1"/>
</dbReference>
<feature type="compositionally biased region" description="Polar residues" evidence="7">
    <location>
        <begin position="537"/>
        <end position="548"/>
    </location>
</feature>
<evidence type="ECO:0000256" key="3">
    <source>
        <dbReference type="ARBA" id="ARBA00022490"/>
    </source>
</evidence>
<feature type="compositionally biased region" description="Polar residues" evidence="7">
    <location>
        <begin position="11"/>
        <end position="46"/>
    </location>
</feature>
<evidence type="ECO:0000256" key="1">
    <source>
        <dbReference type="ARBA" id="ARBA00004496"/>
    </source>
</evidence>
<reference evidence="8 9" key="1">
    <citation type="journal article" date="2020" name="ISME J.">
        <title>Uncovering the hidden diversity of litter-decomposition mechanisms in mushroom-forming fungi.</title>
        <authorList>
            <person name="Floudas D."/>
            <person name="Bentzer J."/>
            <person name="Ahren D."/>
            <person name="Johansson T."/>
            <person name="Persson P."/>
            <person name="Tunlid A."/>
        </authorList>
    </citation>
    <scope>NUCLEOTIDE SEQUENCE [LARGE SCALE GENOMIC DNA]</scope>
    <source>
        <strain evidence="8 9">CBS 146.42</strain>
    </source>
</reference>
<evidence type="ECO:0000256" key="5">
    <source>
        <dbReference type="ARBA" id="ARBA00023054"/>
    </source>
</evidence>
<feature type="compositionally biased region" description="Polar residues" evidence="7">
    <location>
        <begin position="506"/>
        <end position="529"/>
    </location>
</feature>
<protein>
    <recommendedName>
        <fullName evidence="10">Tip elongation aberrant protein 1</fullName>
    </recommendedName>
</protein>
<dbReference type="InterPro" id="IPR015915">
    <property type="entry name" value="Kelch-typ_b-propeller"/>
</dbReference>
<name>A0A8H5D452_9AGAR</name>
<evidence type="ECO:0000256" key="7">
    <source>
        <dbReference type="SAM" id="MobiDB-lite"/>
    </source>
</evidence>
<feature type="coiled-coil region" evidence="6">
    <location>
        <begin position="1056"/>
        <end position="1097"/>
    </location>
</feature>
<dbReference type="GO" id="GO:0051285">
    <property type="term" value="C:cell cortex of cell tip"/>
    <property type="evidence" value="ECO:0007669"/>
    <property type="project" value="TreeGrafter"/>
</dbReference>
<feature type="compositionally biased region" description="Basic residues" evidence="7">
    <location>
        <begin position="1"/>
        <end position="10"/>
    </location>
</feature>
<feature type="region of interest" description="Disordered" evidence="7">
    <location>
        <begin position="489"/>
        <end position="658"/>
    </location>
</feature>
<evidence type="ECO:0000313" key="8">
    <source>
        <dbReference type="EMBL" id="KAF5352779.1"/>
    </source>
</evidence>
<feature type="coiled-coil region" evidence="6">
    <location>
        <begin position="1407"/>
        <end position="1438"/>
    </location>
</feature>
<keyword evidence="5 6" id="KW-0175">Coiled coil</keyword>
<dbReference type="EMBL" id="JAACJO010000011">
    <property type="protein sequence ID" value="KAF5352779.1"/>
    <property type="molecule type" value="Genomic_DNA"/>
</dbReference>
<comment type="caution">
    <text evidence="8">The sequence shown here is derived from an EMBL/GenBank/DDBJ whole genome shotgun (WGS) entry which is preliminary data.</text>
</comment>
<feature type="compositionally biased region" description="Pro residues" evidence="7">
    <location>
        <begin position="170"/>
        <end position="181"/>
    </location>
</feature>
<keyword evidence="4" id="KW-0677">Repeat</keyword>
<proteinExistence type="predicted"/>
<comment type="subcellular location">
    <subcellularLocation>
        <location evidence="1">Cytoplasm</location>
    </subcellularLocation>
</comment>
<evidence type="ECO:0000256" key="6">
    <source>
        <dbReference type="SAM" id="Coils"/>
    </source>
</evidence>
<keyword evidence="2" id="KW-0880">Kelch repeat</keyword>